<dbReference type="EMBL" id="JAGEMI010000001">
    <property type="protein sequence ID" value="MBO1860376.1"/>
    <property type="molecule type" value="Genomic_DNA"/>
</dbReference>
<dbReference type="InterPro" id="IPR047142">
    <property type="entry name" value="OryJ/VirC-like"/>
</dbReference>
<accession>A0A7Z0QBV7</accession>
<sequence>MSRLIVTSHKDGKSSIGLDQSIPAIPFKSVPGFDTALVWGTAAAPSVPWDGRNAAKGHESVLPDVGETRLMKVTFPPDSVMMSADFDPAAAGAEYMSRIPGLAQRFEPDSPGMHTTDSVDYGILIEGEISLELDDGKTVALKPGDVVVQNGTRHAWRNPGAKPATLIFVLIGASRSADK</sequence>
<evidence type="ECO:0000313" key="7">
    <source>
        <dbReference type="Proteomes" id="UP000664702"/>
    </source>
</evidence>
<dbReference type="KEGG" id="bban:J4G43_002860"/>
<dbReference type="Pfam" id="PF07883">
    <property type="entry name" value="Cupin_2"/>
    <property type="match status" value="1"/>
</dbReference>
<dbReference type="EMBL" id="CP088280">
    <property type="protein sequence ID" value="UGX93922.1"/>
    <property type="molecule type" value="Genomic_DNA"/>
</dbReference>
<dbReference type="AlphaFoldDB" id="A0A7Z0QBV7"/>
<organism evidence="3">
    <name type="scientific">Bradyrhizobium barranii subsp. barranii</name>
    <dbReference type="NCBI Taxonomy" id="2823807"/>
    <lineage>
        <taxon>Bacteria</taxon>
        <taxon>Pseudomonadati</taxon>
        <taxon>Pseudomonadota</taxon>
        <taxon>Alphaproteobacteria</taxon>
        <taxon>Hyphomicrobiales</taxon>
        <taxon>Nitrobacteraceae</taxon>
        <taxon>Bradyrhizobium</taxon>
        <taxon>Bradyrhizobium barranii</taxon>
    </lineage>
</organism>
<dbReference type="InterPro" id="IPR011051">
    <property type="entry name" value="RmlC_Cupin_sf"/>
</dbReference>
<gene>
    <name evidence="5" type="ORF">G6321_00051605</name>
    <name evidence="3" type="ORF">G6321_16805</name>
    <name evidence="4" type="ORF">J4G43_002860</name>
    <name evidence="2" type="ORF">J4G43_05100</name>
</gene>
<dbReference type="Proteomes" id="UP000664702">
    <property type="component" value="Chromosome"/>
</dbReference>
<dbReference type="Gene3D" id="2.60.120.10">
    <property type="entry name" value="Jelly Rolls"/>
    <property type="match status" value="1"/>
</dbReference>
<dbReference type="RefSeq" id="WP_028152839.1">
    <property type="nucleotide sequence ID" value="NZ_CP086136.1"/>
</dbReference>
<evidence type="ECO:0000313" key="6">
    <source>
        <dbReference type="Proteomes" id="UP000564836"/>
    </source>
</evidence>
<dbReference type="CDD" id="cd02231">
    <property type="entry name" value="cupin_BLL6423-like"/>
    <property type="match status" value="1"/>
</dbReference>
<proteinExistence type="predicted"/>
<dbReference type="Proteomes" id="UP000564836">
    <property type="component" value="Chromosome"/>
</dbReference>
<evidence type="ECO:0000313" key="5">
    <source>
        <dbReference type="EMBL" id="UGX93922.1"/>
    </source>
</evidence>
<dbReference type="SUPFAM" id="SSF51182">
    <property type="entry name" value="RmlC-like cupins"/>
    <property type="match status" value="1"/>
</dbReference>
<evidence type="ECO:0000313" key="4">
    <source>
        <dbReference type="EMBL" id="UEM13304.1"/>
    </source>
</evidence>
<reference evidence="3" key="2">
    <citation type="submission" date="2020-06" db="EMBL/GenBank/DDBJ databases">
        <title>Whole Genome Sequence of Bradyrhizobium sp. Strain 323S2.</title>
        <authorList>
            <person name="Bromfield E.S.P."/>
        </authorList>
    </citation>
    <scope>NUCLEOTIDE SEQUENCE [LARGE SCALE GENOMIC DNA]</scope>
    <source>
        <strain evidence="3">323S2</strain>
    </source>
</reference>
<reference evidence="2" key="3">
    <citation type="submission" date="2021-03" db="EMBL/GenBank/DDBJ databases">
        <title>Whole Genome Sequence of Bradyrhizobium sp. Strain 144S4.</title>
        <authorList>
            <person name="Bromfield E.S.P."/>
            <person name="Cloutier S."/>
        </authorList>
    </citation>
    <scope>NUCLEOTIDE SEQUENCE [LARGE SCALE GENOMIC DNA]</scope>
    <source>
        <strain evidence="2">144S4</strain>
    </source>
</reference>
<feature type="domain" description="Cupin type-2" evidence="1">
    <location>
        <begin position="110"/>
        <end position="169"/>
    </location>
</feature>
<dbReference type="InterPro" id="IPR013096">
    <property type="entry name" value="Cupin_2"/>
</dbReference>
<dbReference type="EMBL" id="CP086136">
    <property type="protein sequence ID" value="UEM13304.1"/>
    <property type="molecule type" value="Genomic_DNA"/>
</dbReference>
<evidence type="ECO:0000259" key="1">
    <source>
        <dbReference type="Pfam" id="PF07883"/>
    </source>
</evidence>
<reference evidence="5 6" key="1">
    <citation type="journal article" date="2017" name="Syst. Appl. Microbiol.">
        <title>Soybeans inoculated with root zone soils of Canadian native legumes harbour diverse and novel Bradyrhizobium spp. that possess agricultural potential.</title>
        <authorList>
            <person name="Bromfield E.S.P."/>
            <person name="Cloutier S."/>
            <person name="Tambong J.T."/>
            <person name="Tran Thi T.V."/>
        </authorList>
    </citation>
    <scope>NUCLEOTIDE SEQUENCE [LARGE SCALE GENOMIC DNA]</scope>
    <source>
        <strain evidence="5 6">323S2</strain>
    </source>
</reference>
<dbReference type="PANTHER" id="PTHR36156">
    <property type="entry name" value="SLR2101 PROTEIN"/>
    <property type="match status" value="1"/>
</dbReference>
<reference evidence="6 7" key="4">
    <citation type="journal article" date="2022" name="Int. J. Syst. Evol. Microbiol.">
        <title>Strains of Bradyrhizobium barranii sp. nov. associated with legumes native to Canada are symbionts of soybeans and belong to different subspecies (subsp. barranii subsp. nov. and subsp. apii subsp. nov.) and symbiovars (sv. glycinearum and sv. septentrionale).</title>
        <authorList>
            <person name="Bromfield E.S.P."/>
            <person name="Cloutier S."/>
            <person name="Wasai-Hara S."/>
            <person name="Minamisawa K."/>
        </authorList>
    </citation>
    <scope>NUCLEOTIDE SEQUENCE [LARGE SCALE GENOMIC DNA]</scope>
    <source>
        <strain evidence="4 7">144S4</strain>
        <strain evidence="6">323S2</strain>
    </source>
</reference>
<dbReference type="PANTHER" id="PTHR36156:SF2">
    <property type="entry name" value="CUPIN TYPE-2 DOMAIN-CONTAINING PROTEIN"/>
    <property type="match status" value="1"/>
</dbReference>
<protein>
    <submittedName>
        <fullName evidence="3">Cupin domain-containing protein</fullName>
    </submittedName>
</protein>
<evidence type="ECO:0000313" key="2">
    <source>
        <dbReference type="EMBL" id="MBO1860376.1"/>
    </source>
</evidence>
<dbReference type="EMBL" id="JACBFH010000001">
    <property type="protein sequence ID" value="NYY90022.1"/>
    <property type="molecule type" value="Genomic_DNA"/>
</dbReference>
<evidence type="ECO:0000313" key="3">
    <source>
        <dbReference type="EMBL" id="NYY90022.1"/>
    </source>
</evidence>
<dbReference type="InterPro" id="IPR014710">
    <property type="entry name" value="RmlC-like_jellyroll"/>
</dbReference>
<name>A0A7Z0QBV7_9BRAD</name>